<dbReference type="Proteomes" id="UP000296988">
    <property type="component" value="Segment"/>
</dbReference>
<evidence type="ECO:0000313" key="1">
    <source>
        <dbReference type="EMBL" id="QBZ71304.1"/>
    </source>
</evidence>
<accession>A0A4D6DYC0</accession>
<name>A0A4D6DYC0_9CAUD</name>
<dbReference type="EMBL" id="MK737937">
    <property type="protein sequence ID" value="QBZ71304.1"/>
    <property type="molecule type" value="Genomic_DNA"/>
</dbReference>
<gene>
    <name evidence="1" type="ORF">RP180_49</name>
</gene>
<organism evidence="1 2">
    <name type="scientific">Raoultella phage RP180</name>
    <dbReference type="NCBI Taxonomy" id="2565500"/>
    <lineage>
        <taxon>Viruses</taxon>
        <taxon>Duplodnaviria</taxon>
        <taxon>Heunggongvirae</taxon>
        <taxon>Uroviricota</taxon>
        <taxon>Caudoviricetes</taxon>
        <taxon>Sarkviridae</taxon>
        <taxon>Guernseyvirinae</taxon>
        <taxon>Kagunavirus</taxon>
        <taxon>Kagunavirus RP180</taxon>
    </lineage>
</organism>
<evidence type="ECO:0000313" key="2">
    <source>
        <dbReference type="Proteomes" id="UP000296988"/>
    </source>
</evidence>
<reference evidence="2" key="1">
    <citation type="submission" date="2019-04" db="EMBL/GenBank/DDBJ databases">
        <authorList>
            <person name="Morozova V.V."/>
            <person name="Tikunov A.Y."/>
            <person name="Fofanov M.V."/>
            <person name="Tikunova N.V."/>
        </authorList>
    </citation>
    <scope>NUCLEOTIDE SEQUENCE [LARGE SCALE GENOMIC DNA]</scope>
</reference>
<protein>
    <submittedName>
        <fullName evidence="1">Uncharacterized protein</fullName>
    </submittedName>
</protein>
<proteinExistence type="predicted"/>
<sequence>MKLTKRQAETLQEIANGRTMLRGRFDRYWWQDSDELCTMVARRLRSKGLIRTVYLSATRDVVQITVAGESELLKHQ</sequence>
<keyword evidence="2" id="KW-1185">Reference proteome</keyword>